<comment type="subcellular location">
    <subcellularLocation>
        <location evidence="1">Mitochondrion</location>
    </subcellularLocation>
</comment>
<accession>A0A401GXU5</accession>
<dbReference type="RefSeq" id="XP_027617913.1">
    <property type="nucleotide sequence ID" value="XM_027762112.1"/>
</dbReference>
<evidence type="ECO:0000256" key="2">
    <source>
        <dbReference type="ARBA" id="ARBA00010901"/>
    </source>
</evidence>
<gene>
    <name evidence="6" type="ORF">SCP_1002460</name>
</gene>
<dbReference type="EMBL" id="BFAD01000010">
    <property type="protein sequence ID" value="GBE87000.1"/>
    <property type="molecule type" value="Genomic_DNA"/>
</dbReference>
<comment type="function">
    <text evidence="4">Inhibits the enzyme activity of ATPase.</text>
</comment>
<dbReference type="GO" id="GO:0005739">
    <property type="term" value="C:mitochondrion"/>
    <property type="evidence" value="ECO:0007669"/>
    <property type="project" value="UniProtKB-SubCell"/>
</dbReference>
<evidence type="ECO:0000313" key="7">
    <source>
        <dbReference type="Proteomes" id="UP000287166"/>
    </source>
</evidence>
<evidence type="ECO:0000256" key="4">
    <source>
        <dbReference type="RuleBase" id="RU368087"/>
    </source>
</evidence>
<organism evidence="6 7">
    <name type="scientific">Sparassis crispa</name>
    <dbReference type="NCBI Taxonomy" id="139825"/>
    <lineage>
        <taxon>Eukaryota</taxon>
        <taxon>Fungi</taxon>
        <taxon>Dikarya</taxon>
        <taxon>Basidiomycota</taxon>
        <taxon>Agaricomycotina</taxon>
        <taxon>Agaricomycetes</taxon>
        <taxon>Polyporales</taxon>
        <taxon>Sparassidaceae</taxon>
        <taxon>Sparassis</taxon>
    </lineage>
</organism>
<dbReference type="AlphaFoldDB" id="A0A401GXU5"/>
<dbReference type="InParanoid" id="A0A401GXU5"/>
<evidence type="ECO:0000256" key="3">
    <source>
        <dbReference type="ARBA" id="ARBA00023128"/>
    </source>
</evidence>
<dbReference type="InterPro" id="IPR007648">
    <property type="entry name" value="ATPase_inhibitor_mt"/>
</dbReference>
<dbReference type="OrthoDB" id="5532350at2759"/>
<evidence type="ECO:0000256" key="5">
    <source>
        <dbReference type="SAM" id="Coils"/>
    </source>
</evidence>
<evidence type="ECO:0000256" key="1">
    <source>
        <dbReference type="ARBA" id="ARBA00004173"/>
    </source>
</evidence>
<dbReference type="Gene3D" id="1.20.5.500">
    <property type="entry name" value="Single helix bin"/>
    <property type="match status" value="1"/>
</dbReference>
<evidence type="ECO:0000313" key="6">
    <source>
        <dbReference type="EMBL" id="GBE87000.1"/>
    </source>
</evidence>
<reference evidence="6 7" key="1">
    <citation type="journal article" date="2018" name="Sci. Rep.">
        <title>Genome sequence of the cauliflower mushroom Sparassis crispa (Hanabiratake) and its association with beneficial usage.</title>
        <authorList>
            <person name="Kiyama R."/>
            <person name="Furutani Y."/>
            <person name="Kawaguchi K."/>
            <person name="Nakanishi T."/>
        </authorList>
    </citation>
    <scope>NUCLEOTIDE SEQUENCE [LARGE SCALE GENOMIC DNA]</scope>
</reference>
<dbReference type="SUPFAM" id="SSF64602">
    <property type="entry name" value="F1 ATPase inhibitor, IF1, C-terminal domain"/>
    <property type="match status" value="1"/>
</dbReference>
<comment type="caution">
    <text evidence="6">The sequence shown here is derived from an EMBL/GenBank/DDBJ whole genome shotgun (WGS) entry which is preliminary data.</text>
</comment>
<keyword evidence="3" id="KW-0496">Mitochondrion</keyword>
<sequence>MLARRIKPTSVRYLPRTAPTTVRFYTEQGGVFDKREKAQEDQYARTHEAEQLKKLKAAIEKKKAELAELEKQHAEVSGQAKQL</sequence>
<dbReference type="STRING" id="139825.A0A401GXU5"/>
<dbReference type="GO" id="GO:0042030">
    <property type="term" value="F:ATPase inhibitor activity"/>
    <property type="evidence" value="ECO:0007669"/>
    <property type="project" value="InterPro"/>
</dbReference>
<feature type="coiled-coil region" evidence="5">
    <location>
        <begin position="45"/>
        <end position="79"/>
    </location>
</feature>
<dbReference type="Proteomes" id="UP000287166">
    <property type="component" value="Unassembled WGS sequence"/>
</dbReference>
<keyword evidence="7" id="KW-1185">Reference proteome</keyword>
<keyword evidence="5" id="KW-0175">Coiled coil</keyword>
<dbReference type="GeneID" id="38783917"/>
<comment type="similarity">
    <text evidence="2 4">Belongs to the ATPase inhibitor family.</text>
</comment>
<dbReference type="Pfam" id="PF04568">
    <property type="entry name" value="IATP"/>
    <property type="match status" value="1"/>
</dbReference>
<protein>
    <recommendedName>
        <fullName evidence="4">ATPase inhibitor, mitochondrial</fullName>
    </recommendedName>
</protein>
<proteinExistence type="inferred from homology"/>
<name>A0A401GXU5_9APHY</name>